<dbReference type="PANTHER" id="PTHR48079:SF6">
    <property type="entry name" value="NAD(P)-BINDING DOMAIN-CONTAINING PROTEIN-RELATED"/>
    <property type="match status" value="1"/>
</dbReference>
<dbReference type="PANTHER" id="PTHR48079">
    <property type="entry name" value="PROTEIN YEEZ"/>
    <property type="match status" value="1"/>
</dbReference>
<dbReference type="Pfam" id="PF01370">
    <property type="entry name" value="Epimerase"/>
    <property type="match status" value="1"/>
</dbReference>
<dbReference type="AlphaFoldDB" id="A0A9E2W7K2"/>
<evidence type="ECO:0000313" key="2">
    <source>
        <dbReference type="EMBL" id="MBV4356417.1"/>
    </source>
</evidence>
<protein>
    <submittedName>
        <fullName evidence="2">SDR family NAD(P)-dependent oxidoreductase</fullName>
    </submittedName>
</protein>
<evidence type="ECO:0000259" key="1">
    <source>
        <dbReference type="Pfam" id="PF01370"/>
    </source>
</evidence>
<organism evidence="2 3">
    <name type="scientific">Pinibacter aurantiacus</name>
    <dbReference type="NCBI Taxonomy" id="2851599"/>
    <lineage>
        <taxon>Bacteria</taxon>
        <taxon>Pseudomonadati</taxon>
        <taxon>Bacteroidota</taxon>
        <taxon>Chitinophagia</taxon>
        <taxon>Chitinophagales</taxon>
        <taxon>Chitinophagaceae</taxon>
        <taxon>Pinibacter</taxon>
    </lineage>
</organism>
<feature type="domain" description="NAD-dependent epimerase/dehydratase" evidence="1">
    <location>
        <begin position="2"/>
        <end position="225"/>
    </location>
</feature>
<dbReference type="EMBL" id="JAHSPG010000002">
    <property type="protein sequence ID" value="MBV4356417.1"/>
    <property type="molecule type" value="Genomic_DNA"/>
</dbReference>
<dbReference type="Proteomes" id="UP000812270">
    <property type="component" value="Unassembled WGS sequence"/>
</dbReference>
<accession>A0A9E2W7K2</accession>
<name>A0A9E2W7K2_9BACT</name>
<dbReference type="InterPro" id="IPR001509">
    <property type="entry name" value="Epimerase_deHydtase"/>
</dbReference>
<proteinExistence type="predicted"/>
<dbReference type="GO" id="GO:0004029">
    <property type="term" value="F:aldehyde dehydrogenase (NAD+) activity"/>
    <property type="evidence" value="ECO:0007669"/>
    <property type="project" value="TreeGrafter"/>
</dbReference>
<sequence length="329" mass="36648">MVLVTGGTGFLGAYIIKHLVENGYPVRAIKRASSKIPFYLPSHVADKVEWVEADILDVIELDRAMNGVDTIIHSAAMVSFDKNERAALYQTNVDGTANVVNVALENNIGRLVHISSIAALGRTKNGEQVTEEKEWKDSSSNTHYAISKYKGEMEVWRAIAEGLNGVILNPSTILGVGDWNNSSNAIFKNVYNEFPYYTEGINGFVDVEDVARAVLQLMQSNISGQRFIISSENYSFKKLFDLIAEGFQKKKPSRLATRFMGQIAWRIEAVKSIFSQKKPLLTRETAKIAQSKTYFDNSKILKALPGFQFATIEETVKKSCAKYLEQAGK</sequence>
<dbReference type="InterPro" id="IPR051783">
    <property type="entry name" value="NAD(P)-dependent_oxidoreduct"/>
</dbReference>
<dbReference type="RefSeq" id="WP_217790009.1">
    <property type="nucleotide sequence ID" value="NZ_JAHSPG010000002.1"/>
</dbReference>
<gene>
    <name evidence="2" type="ORF">KTO63_04595</name>
</gene>
<evidence type="ECO:0000313" key="3">
    <source>
        <dbReference type="Proteomes" id="UP000812270"/>
    </source>
</evidence>
<dbReference type="GO" id="GO:0005737">
    <property type="term" value="C:cytoplasm"/>
    <property type="evidence" value="ECO:0007669"/>
    <property type="project" value="TreeGrafter"/>
</dbReference>
<comment type="caution">
    <text evidence="2">The sequence shown here is derived from an EMBL/GenBank/DDBJ whole genome shotgun (WGS) entry which is preliminary data.</text>
</comment>
<keyword evidence="3" id="KW-1185">Reference proteome</keyword>
<reference evidence="2" key="1">
    <citation type="submission" date="2021-06" db="EMBL/GenBank/DDBJ databases">
        <authorList>
            <person name="Huq M.A."/>
        </authorList>
    </citation>
    <scope>NUCLEOTIDE SEQUENCE</scope>
    <source>
        <strain evidence="2">MAH-26</strain>
    </source>
</reference>